<name>A0AA36M3H9_CYLNA</name>
<keyword evidence="1" id="KW-0547">Nucleotide-binding</keyword>
<gene>
    <name evidence="4" type="ORF">CYNAS_LOCUS9347</name>
</gene>
<dbReference type="SUPFAM" id="SSF50465">
    <property type="entry name" value="EF-Tu/eEF-1alpha/eIF2-gamma C-terminal domain"/>
    <property type="match status" value="1"/>
</dbReference>
<protein>
    <submittedName>
        <fullName evidence="4">Uncharacterized protein</fullName>
    </submittedName>
</protein>
<dbReference type="EMBL" id="CATQJL010000223">
    <property type="protein sequence ID" value="CAJ0597364.1"/>
    <property type="molecule type" value="Genomic_DNA"/>
</dbReference>
<evidence type="ECO:0000256" key="3">
    <source>
        <dbReference type="SAM" id="MobiDB-lite"/>
    </source>
</evidence>
<keyword evidence="2" id="KW-0342">GTP-binding</keyword>
<organism evidence="4 5">
    <name type="scientific">Cylicocyclus nassatus</name>
    <name type="common">Nematode worm</name>
    <dbReference type="NCBI Taxonomy" id="53992"/>
    <lineage>
        <taxon>Eukaryota</taxon>
        <taxon>Metazoa</taxon>
        <taxon>Ecdysozoa</taxon>
        <taxon>Nematoda</taxon>
        <taxon>Chromadorea</taxon>
        <taxon>Rhabditida</taxon>
        <taxon>Rhabditina</taxon>
        <taxon>Rhabditomorpha</taxon>
        <taxon>Strongyloidea</taxon>
        <taxon>Strongylidae</taxon>
        <taxon>Cylicocyclus</taxon>
    </lineage>
</organism>
<dbReference type="InterPro" id="IPR009001">
    <property type="entry name" value="Transl_elong_EF1A/Init_IF2_C"/>
</dbReference>
<dbReference type="Gene3D" id="2.40.30.10">
    <property type="entry name" value="Translation factors"/>
    <property type="match status" value="1"/>
</dbReference>
<comment type="caution">
    <text evidence="4">The sequence shown here is derived from an EMBL/GenBank/DDBJ whole genome shotgun (WGS) entry which is preliminary data.</text>
</comment>
<evidence type="ECO:0000313" key="4">
    <source>
        <dbReference type="EMBL" id="CAJ0597364.1"/>
    </source>
</evidence>
<sequence>MGDNFDVSKFLEAWVSVPVDEWSAKVDEWAHQFSEAKPRGRSNQVWRSGARSSQARLETSDKIEAQFCAVKPTDDGSVVEIISDNWVRFGLLMTHGIIIQRGLTARIVLHLDEKVSIRPKQRFAIRQGTTIIGRGVFTHLLPPQTEEEKKKVMETKTQKLENNPCKNAAEKQGEPGCSHSDNDKDHTSAKASKELENK</sequence>
<keyword evidence="5" id="KW-1185">Reference proteome</keyword>
<feature type="compositionally biased region" description="Basic and acidic residues" evidence="3">
    <location>
        <begin position="180"/>
        <end position="198"/>
    </location>
</feature>
<proteinExistence type="predicted"/>
<accession>A0AA36M3H9</accession>
<dbReference type="GO" id="GO:0005525">
    <property type="term" value="F:GTP binding"/>
    <property type="evidence" value="ECO:0007669"/>
    <property type="project" value="UniProtKB-KW"/>
</dbReference>
<evidence type="ECO:0000313" key="5">
    <source>
        <dbReference type="Proteomes" id="UP001176961"/>
    </source>
</evidence>
<feature type="compositionally biased region" description="Basic and acidic residues" evidence="3">
    <location>
        <begin position="146"/>
        <end position="159"/>
    </location>
</feature>
<feature type="region of interest" description="Disordered" evidence="3">
    <location>
        <begin position="146"/>
        <end position="198"/>
    </location>
</feature>
<evidence type="ECO:0000256" key="2">
    <source>
        <dbReference type="ARBA" id="ARBA00023134"/>
    </source>
</evidence>
<dbReference type="AlphaFoldDB" id="A0AA36M3H9"/>
<reference evidence="4" key="1">
    <citation type="submission" date="2023-07" db="EMBL/GenBank/DDBJ databases">
        <authorList>
            <consortium name="CYATHOMIX"/>
        </authorList>
    </citation>
    <scope>NUCLEOTIDE SEQUENCE</scope>
    <source>
        <strain evidence="4">N/A</strain>
    </source>
</reference>
<dbReference type="Proteomes" id="UP001176961">
    <property type="component" value="Unassembled WGS sequence"/>
</dbReference>
<evidence type="ECO:0000256" key="1">
    <source>
        <dbReference type="ARBA" id="ARBA00022741"/>
    </source>
</evidence>